<accession>A0A0J8D914</accession>
<dbReference type="InterPro" id="IPR025857">
    <property type="entry name" value="MacB_PCD"/>
</dbReference>
<dbReference type="STRING" id="1121307.CLCY_10c00550"/>
<dbReference type="GO" id="GO:0005886">
    <property type="term" value="C:plasma membrane"/>
    <property type="evidence" value="ECO:0007669"/>
    <property type="project" value="UniProtKB-SubCell"/>
</dbReference>
<evidence type="ECO:0000256" key="3">
    <source>
        <dbReference type="ARBA" id="ARBA00022692"/>
    </source>
</evidence>
<keyword evidence="11" id="KW-1185">Reference proteome</keyword>
<dbReference type="OrthoDB" id="6313at2"/>
<feature type="transmembrane region" description="Helical" evidence="7">
    <location>
        <begin position="353"/>
        <end position="382"/>
    </location>
</feature>
<evidence type="ECO:0000256" key="4">
    <source>
        <dbReference type="ARBA" id="ARBA00022989"/>
    </source>
</evidence>
<reference evidence="10 11" key="1">
    <citation type="submission" date="2015-06" db="EMBL/GenBank/DDBJ databases">
        <title>Draft genome sequence of the purine-degrading Clostridium cylindrosporum HC-1 (DSM 605).</title>
        <authorList>
            <person name="Poehlein A."/>
            <person name="Schiel-Bengelsdorf B."/>
            <person name="Bengelsdorf F."/>
            <person name="Daniel R."/>
            <person name="Duerre P."/>
        </authorList>
    </citation>
    <scope>NUCLEOTIDE SEQUENCE [LARGE SCALE GENOMIC DNA]</scope>
    <source>
        <strain evidence="10 11">DSM 605</strain>
    </source>
</reference>
<feature type="domain" description="MacB-like periplasmic core" evidence="9">
    <location>
        <begin position="16"/>
        <end position="237"/>
    </location>
</feature>
<name>A0A0J8D914_CLOCY</name>
<comment type="caution">
    <text evidence="10">The sequence shown here is derived from an EMBL/GenBank/DDBJ whole genome shotgun (WGS) entry which is preliminary data.</text>
</comment>
<dbReference type="Proteomes" id="UP000036756">
    <property type="component" value="Unassembled WGS sequence"/>
</dbReference>
<gene>
    <name evidence="10" type="ORF">CLCY_10c00550</name>
</gene>
<dbReference type="RefSeq" id="WP_048569924.1">
    <property type="nucleotide sequence ID" value="NZ_LFVU01000007.1"/>
</dbReference>
<organism evidence="10 11">
    <name type="scientific">Clostridium cylindrosporum DSM 605</name>
    <dbReference type="NCBI Taxonomy" id="1121307"/>
    <lineage>
        <taxon>Bacteria</taxon>
        <taxon>Bacillati</taxon>
        <taxon>Bacillota</taxon>
        <taxon>Clostridia</taxon>
        <taxon>Eubacteriales</taxon>
        <taxon>Clostridiaceae</taxon>
        <taxon>Clostridium</taxon>
    </lineage>
</organism>
<feature type="transmembrane region" description="Helical" evidence="7">
    <location>
        <begin position="308"/>
        <end position="333"/>
    </location>
</feature>
<comment type="subcellular location">
    <subcellularLocation>
        <location evidence="1">Cell membrane</location>
        <topology evidence="1">Multi-pass membrane protein</topology>
    </subcellularLocation>
</comment>
<evidence type="ECO:0000256" key="5">
    <source>
        <dbReference type="ARBA" id="ARBA00023136"/>
    </source>
</evidence>
<keyword evidence="3 7" id="KW-0812">Transmembrane</keyword>
<dbReference type="InterPro" id="IPR003838">
    <property type="entry name" value="ABC3_permease_C"/>
</dbReference>
<dbReference type="Pfam" id="PF02687">
    <property type="entry name" value="FtsX"/>
    <property type="match status" value="1"/>
</dbReference>
<keyword evidence="4 7" id="KW-1133">Transmembrane helix</keyword>
<evidence type="ECO:0000256" key="7">
    <source>
        <dbReference type="SAM" id="Phobius"/>
    </source>
</evidence>
<protein>
    <submittedName>
        <fullName evidence="10">ABC-type transport system, involved in lipoprotein release, permease component</fullName>
    </submittedName>
</protein>
<dbReference type="InterPro" id="IPR050250">
    <property type="entry name" value="Macrolide_Exporter_MacB"/>
</dbReference>
<dbReference type="GO" id="GO:0022857">
    <property type="term" value="F:transmembrane transporter activity"/>
    <property type="evidence" value="ECO:0007669"/>
    <property type="project" value="TreeGrafter"/>
</dbReference>
<feature type="transmembrane region" description="Helical" evidence="7">
    <location>
        <begin position="20"/>
        <end position="40"/>
    </location>
</feature>
<dbReference type="PANTHER" id="PTHR30572:SF4">
    <property type="entry name" value="ABC TRANSPORTER PERMEASE YTRF"/>
    <property type="match status" value="1"/>
</dbReference>
<keyword evidence="5 7" id="KW-0472">Membrane</keyword>
<evidence type="ECO:0000256" key="1">
    <source>
        <dbReference type="ARBA" id="ARBA00004651"/>
    </source>
</evidence>
<proteinExistence type="inferred from homology"/>
<dbReference type="EMBL" id="LFVU01000007">
    <property type="protein sequence ID" value="KMT22510.1"/>
    <property type="molecule type" value="Genomic_DNA"/>
</dbReference>
<evidence type="ECO:0000313" key="11">
    <source>
        <dbReference type="Proteomes" id="UP000036756"/>
    </source>
</evidence>
<feature type="domain" description="ABC3 transporter permease C-terminal" evidence="8">
    <location>
        <begin position="270"/>
        <end position="389"/>
    </location>
</feature>
<comment type="similarity">
    <text evidence="6">Belongs to the ABC-4 integral membrane protein family.</text>
</comment>
<dbReference type="PATRIC" id="fig|1121307.3.peg.59"/>
<evidence type="ECO:0000259" key="9">
    <source>
        <dbReference type="Pfam" id="PF12704"/>
    </source>
</evidence>
<dbReference type="AlphaFoldDB" id="A0A0J8D914"/>
<dbReference type="Pfam" id="PF12704">
    <property type="entry name" value="MacB_PCD"/>
    <property type="match status" value="1"/>
</dbReference>
<keyword evidence="2" id="KW-1003">Cell membrane</keyword>
<dbReference type="PANTHER" id="PTHR30572">
    <property type="entry name" value="MEMBRANE COMPONENT OF TRANSPORTER-RELATED"/>
    <property type="match status" value="1"/>
</dbReference>
<sequence>MWRLAFKNTLRRKGQSILTVIITTLTILTFVIGLSVFWVIQEGLNLSSNRLGADIMLLPNKAKADANQALFTANPANIYMDSGIIDKVSKVSGIDKISPQFFTQTLEGGCCSYGEAIRIVGYDDKTDFILKPWFNQQKFKKLKKNEVVIGSKVETFLGDRVSIISDIFNVVGTLYPTGSGMDETIYMNIDSARRIVKDVDELKGLWKDAQPERLVSAIFIKAKPGADIKKIEKSISDLNLNVKFISTSETIGNVKVQIETFGKIILGLWVALLLIAALALIGRFNSLANERKKEIGLLRAMGVQKSSVLRLILIEAWLMAGVGGIIGSILGTICTTPILNELKDALTLPVGTWSFATALKCGGIGILAALLLGFIASIYPALKSASLEPQRAITQGELD</sequence>
<evidence type="ECO:0000313" key="10">
    <source>
        <dbReference type="EMBL" id="KMT22510.1"/>
    </source>
</evidence>
<evidence type="ECO:0000256" key="6">
    <source>
        <dbReference type="ARBA" id="ARBA00038076"/>
    </source>
</evidence>
<keyword evidence="10" id="KW-0449">Lipoprotein</keyword>
<evidence type="ECO:0000259" key="8">
    <source>
        <dbReference type="Pfam" id="PF02687"/>
    </source>
</evidence>
<feature type="transmembrane region" description="Helical" evidence="7">
    <location>
        <begin position="264"/>
        <end position="287"/>
    </location>
</feature>
<evidence type="ECO:0000256" key="2">
    <source>
        <dbReference type="ARBA" id="ARBA00022475"/>
    </source>
</evidence>